<evidence type="ECO:0008006" key="6">
    <source>
        <dbReference type="Google" id="ProtNLM"/>
    </source>
</evidence>
<accession>A0AAE1RQD6</accession>
<evidence type="ECO:0000256" key="3">
    <source>
        <dbReference type="SAM" id="Phobius"/>
    </source>
</evidence>
<feature type="transmembrane region" description="Helical" evidence="3">
    <location>
        <begin position="292"/>
        <end position="312"/>
    </location>
</feature>
<feature type="transmembrane region" description="Helical" evidence="3">
    <location>
        <begin position="215"/>
        <end position="233"/>
    </location>
</feature>
<keyword evidence="1" id="KW-0328">Glycosyltransferase</keyword>
<organism evidence="4 5">
    <name type="scientific">Anisodus tanguticus</name>
    <dbReference type="NCBI Taxonomy" id="243964"/>
    <lineage>
        <taxon>Eukaryota</taxon>
        <taxon>Viridiplantae</taxon>
        <taxon>Streptophyta</taxon>
        <taxon>Embryophyta</taxon>
        <taxon>Tracheophyta</taxon>
        <taxon>Spermatophyta</taxon>
        <taxon>Magnoliopsida</taxon>
        <taxon>eudicotyledons</taxon>
        <taxon>Gunneridae</taxon>
        <taxon>Pentapetalae</taxon>
        <taxon>asterids</taxon>
        <taxon>lamiids</taxon>
        <taxon>Solanales</taxon>
        <taxon>Solanaceae</taxon>
        <taxon>Solanoideae</taxon>
        <taxon>Hyoscyameae</taxon>
        <taxon>Anisodus</taxon>
    </lineage>
</organism>
<feature type="transmembrane region" description="Helical" evidence="3">
    <location>
        <begin position="239"/>
        <end position="261"/>
    </location>
</feature>
<reference evidence="4" key="1">
    <citation type="submission" date="2023-12" db="EMBL/GenBank/DDBJ databases">
        <title>Genome assembly of Anisodus tanguticus.</title>
        <authorList>
            <person name="Wang Y.-J."/>
        </authorList>
    </citation>
    <scope>NUCLEOTIDE SEQUENCE</scope>
    <source>
        <strain evidence="4">KB-2021</strain>
        <tissue evidence="4">Leaf</tissue>
    </source>
</reference>
<comment type="caution">
    <text evidence="4">The sequence shown here is derived from an EMBL/GenBank/DDBJ whole genome shotgun (WGS) entry which is preliminary data.</text>
</comment>
<feature type="transmembrane region" description="Helical" evidence="3">
    <location>
        <begin position="268"/>
        <end position="286"/>
    </location>
</feature>
<gene>
    <name evidence="4" type="ORF">RND71_024889</name>
</gene>
<dbReference type="GO" id="GO:0016757">
    <property type="term" value="F:glycosyltransferase activity"/>
    <property type="evidence" value="ECO:0007669"/>
    <property type="project" value="UniProtKB-KW"/>
</dbReference>
<protein>
    <recommendedName>
        <fullName evidence="6">Glycogenin</fullName>
    </recommendedName>
</protein>
<name>A0AAE1RQD6_9SOLA</name>
<dbReference type="EMBL" id="JAVYJV010000013">
    <property type="protein sequence ID" value="KAK4355918.1"/>
    <property type="molecule type" value="Genomic_DNA"/>
</dbReference>
<proteinExistence type="predicted"/>
<dbReference type="SUPFAM" id="SSF53448">
    <property type="entry name" value="Nucleotide-diphospho-sugar transferases"/>
    <property type="match status" value="1"/>
</dbReference>
<dbReference type="InterPro" id="IPR050587">
    <property type="entry name" value="GNT1/Glycosyltrans_8"/>
</dbReference>
<keyword evidence="3" id="KW-0812">Transmembrane</keyword>
<keyword evidence="3" id="KW-1133">Transmembrane helix</keyword>
<feature type="transmembrane region" description="Helical" evidence="3">
    <location>
        <begin position="169"/>
        <end position="189"/>
    </location>
</feature>
<keyword evidence="2" id="KW-0464">Manganese</keyword>
<sequence length="344" mass="38835">MMFQNFALESIIEQEYGAKVVRVKNLNNPYCINPNWSLVDYDRVVMLDADNLFLQKTDELFQCGQFCAPSKKVFNDMIHEIEIGRENQDGADQGFIGGHFPDLLDRPMFYPPLNDLKLHWSVPCGPNSVITFPGAPWLKPWYWWSWPVLPLGIQWHEQRRLTVGYGAEMIAVLIQGTVYLGIIAMTRLARPNLSKFCYRHDDSKSTFLLRTGHKLIAIWSIIAAYTVPFFVIPCTVHPLVGWSLYLLGAFALSCITVNAFLLPMLPVLVPWVGILGALLVMAYSWYNDGVIRAMSVFAYAFCASPALWMAMVKIKSSLHVSLEGEGFLPKLSETTAPAGSNKLY</sequence>
<evidence type="ECO:0000256" key="1">
    <source>
        <dbReference type="ARBA" id="ARBA00022676"/>
    </source>
</evidence>
<evidence type="ECO:0000313" key="5">
    <source>
        <dbReference type="Proteomes" id="UP001291623"/>
    </source>
</evidence>
<keyword evidence="3" id="KW-0472">Membrane</keyword>
<dbReference type="PANTHER" id="PTHR11183">
    <property type="entry name" value="GLYCOGENIN SUBFAMILY MEMBER"/>
    <property type="match status" value="1"/>
</dbReference>
<keyword evidence="5" id="KW-1185">Reference proteome</keyword>
<dbReference type="Gene3D" id="3.90.550.10">
    <property type="entry name" value="Spore Coat Polysaccharide Biosynthesis Protein SpsA, Chain A"/>
    <property type="match status" value="1"/>
</dbReference>
<evidence type="ECO:0000256" key="2">
    <source>
        <dbReference type="ARBA" id="ARBA00023211"/>
    </source>
</evidence>
<keyword evidence="1" id="KW-0808">Transferase</keyword>
<dbReference type="Proteomes" id="UP001291623">
    <property type="component" value="Unassembled WGS sequence"/>
</dbReference>
<evidence type="ECO:0000313" key="4">
    <source>
        <dbReference type="EMBL" id="KAK4355918.1"/>
    </source>
</evidence>
<dbReference type="AlphaFoldDB" id="A0AAE1RQD6"/>
<dbReference type="InterPro" id="IPR029044">
    <property type="entry name" value="Nucleotide-diphossugar_trans"/>
</dbReference>